<evidence type="ECO:0000313" key="4">
    <source>
        <dbReference type="Proteomes" id="UP001597112"/>
    </source>
</evidence>
<protein>
    <submittedName>
        <fullName evidence="3">Retropepsin-like aspartic protease</fullName>
        <ecNumber evidence="3">3.4.23.-</ecNumber>
    </submittedName>
</protein>
<accession>A0ABW3K8P0</accession>
<dbReference type="EMBL" id="JBHTKA010000007">
    <property type="protein sequence ID" value="MFD1001412.1"/>
    <property type="molecule type" value="Genomic_DNA"/>
</dbReference>
<organism evidence="3 4">
    <name type="scientific">Ohtaekwangia kribbensis</name>
    <dbReference type="NCBI Taxonomy" id="688913"/>
    <lineage>
        <taxon>Bacteria</taxon>
        <taxon>Pseudomonadati</taxon>
        <taxon>Bacteroidota</taxon>
        <taxon>Cytophagia</taxon>
        <taxon>Cytophagales</taxon>
        <taxon>Fulvivirgaceae</taxon>
        <taxon>Ohtaekwangia</taxon>
    </lineage>
</organism>
<evidence type="ECO:0000313" key="3">
    <source>
        <dbReference type="EMBL" id="MFD1001412.1"/>
    </source>
</evidence>
<dbReference type="SUPFAM" id="SSF50630">
    <property type="entry name" value="Acid proteases"/>
    <property type="match status" value="1"/>
</dbReference>
<dbReference type="Pfam" id="PF13650">
    <property type="entry name" value="Asp_protease_2"/>
    <property type="match status" value="1"/>
</dbReference>
<name>A0ABW3K8P0_9BACT</name>
<proteinExistence type="predicted"/>
<evidence type="ECO:0000259" key="2">
    <source>
        <dbReference type="PROSITE" id="PS50175"/>
    </source>
</evidence>
<dbReference type="InterPro" id="IPR001995">
    <property type="entry name" value="Peptidase_A2_cat"/>
</dbReference>
<gene>
    <name evidence="3" type="ORF">ACFQ21_18940</name>
</gene>
<reference evidence="4" key="1">
    <citation type="journal article" date="2019" name="Int. J. Syst. Evol. Microbiol.">
        <title>The Global Catalogue of Microorganisms (GCM) 10K type strain sequencing project: providing services to taxonomists for standard genome sequencing and annotation.</title>
        <authorList>
            <consortium name="The Broad Institute Genomics Platform"/>
            <consortium name="The Broad Institute Genome Sequencing Center for Infectious Disease"/>
            <person name="Wu L."/>
            <person name="Ma J."/>
        </authorList>
    </citation>
    <scope>NUCLEOTIDE SEQUENCE [LARGE SCALE GENOMIC DNA]</scope>
    <source>
        <strain evidence="4">CCUG 58938</strain>
    </source>
</reference>
<dbReference type="CDD" id="cd05483">
    <property type="entry name" value="retropepsin_like_bacteria"/>
    <property type="match status" value="1"/>
</dbReference>
<keyword evidence="1 3" id="KW-0378">Hydrolase</keyword>
<dbReference type="GO" id="GO:0016787">
    <property type="term" value="F:hydrolase activity"/>
    <property type="evidence" value="ECO:0007669"/>
    <property type="project" value="UniProtKB-KW"/>
</dbReference>
<dbReference type="InterPro" id="IPR001969">
    <property type="entry name" value="Aspartic_peptidase_AS"/>
</dbReference>
<feature type="domain" description="Peptidase A2" evidence="2">
    <location>
        <begin position="48"/>
        <end position="139"/>
    </location>
</feature>
<evidence type="ECO:0000256" key="1">
    <source>
        <dbReference type="ARBA" id="ARBA00022801"/>
    </source>
</evidence>
<dbReference type="Gene3D" id="2.40.70.10">
    <property type="entry name" value="Acid Proteases"/>
    <property type="match status" value="1"/>
</dbReference>
<sequence length="161" mass="17793">MKTKITITILLSIALVTDVLTCMAQDTITFKLVRNIALIEGYINGVAAYFILDTGASITLLNESLAYEYNFKTIDNKYFSQRHIEGLGGRSSIKEVRSAVVRIGPHELKFINKASNLDNLSAYFNDPNIKVAGIIGLDLLNILGGKIDFGERTIVLNCLHK</sequence>
<dbReference type="Proteomes" id="UP001597112">
    <property type="component" value="Unassembled WGS sequence"/>
</dbReference>
<dbReference type="PROSITE" id="PS00141">
    <property type="entry name" value="ASP_PROTEASE"/>
    <property type="match status" value="1"/>
</dbReference>
<dbReference type="InterPro" id="IPR021109">
    <property type="entry name" value="Peptidase_aspartic_dom_sf"/>
</dbReference>
<dbReference type="InterPro" id="IPR034122">
    <property type="entry name" value="Retropepsin-like_bacterial"/>
</dbReference>
<comment type="caution">
    <text evidence="3">The sequence shown here is derived from an EMBL/GenBank/DDBJ whole genome shotgun (WGS) entry which is preliminary data.</text>
</comment>
<dbReference type="PROSITE" id="PS50175">
    <property type="entry name" value="ASP_PROT_RETROV"/>
    <property type="match status" value="1"/>
</dbReference>
<keyword evidence="4" id="KW-1185">Reference proteome</keyword>
<dbReference type="RefSeq" id="WP_377581151.1">
    <property type="nucleotide sequence ID" value="NZ_JBHTKA010000007.1"/>
</dbReference>
<dbReference type="EC" id="3.4.23.-" evidence="3"/>